<dbReference type="Proteomes" id="UP000054698">
    <property type="component" value="Unassembled WGS sequence"/>
</dbReference>
<feature type="chain" id="PRO_5036299219" evidence="1">
    <location>
        <begin position="20"/>
        <end position="135"/>
    </location>
</feature>
<dbReference type="EMBL" id="LNYB01000085">
    <property type="protein sequence ID" value="KTC95338.1"/>
    <property type="molecule type" value="Genomic_DNA"/>
</dbReference>
<evidence type="ECO:0000313" key="5">
    <source>
        <dbReference type="Proteomes" id="UP000054698"/>
    </source>
</evidence>
<evidence type="ECO:0000313" key="2">
    <source>
        <dbReference type="EMBL" id="KTC95338.1"/>
    </source>
</evidence>
<dbReference type="GO" id="GO:0016746">
    <property type="term" value="F:acyltransferase activity"/>
    <property type="evidence" value="ECO:0007669"/>
    <property type="project" value="UniProtKB-KW"/>
</dbReference>
<proteinExistence type="predicted"/>
<dbReference type="Proteomes" id="UP000251942">
    <property type="component" value="Unassembled WGS sequence"/>
</dbReference>
<organism evidence="2 5">
    <name type="scientific">Legionella feeleii</name>
    <dbReference type="NCBI Taxonomy" id="453"/>
    <lineage>
        <taxon>Bacteria</taxon>
        <taxon>Pseudomonadati</taxon>
        <taxon>Pseudomonadota</taxon>
        <taxon>Gammaproteobacteria</taxon>
        <taxon>Legionellales</taxon>
        <taxon>Legionellaceae</taxon>
        <taxon>Legionella</taxon>
    </lineage>
</organism>
<dbReference type="STRING" id="453.Lfee_3002"/>
<name>A0A0W0TIE9_9GAMM</name>
<evidence type="ECO:0000313" key="6">
    <source>
        <dbReference type="Proteomes" id="UP000251942"/>
    </source>
</evidence>
<dbReference type="EMBL" id="UGNY01000001">
    <property type="protein sequence ID" value="STX38245.1"/>
    <property type="molecule type" value="Genomic_DNA"/>
</dbReference>
<accession>A0A0W0TIE9</accession>
<dbReference type="EMBL" id="UASS01000017">
    <property type="protein sequence ID" value="SPX61150.1"/>
    <property type="molecule type" value="Genomic_DNA"/>
</dbReference>
<sequence>MINFIVRAVWGCVFLFLTACTHQTLTPQVQCGLAKCGFATCQKNCESRVVACNKTCRNNCQQCNAYAKEKTAKSYYRYQHERYVKGEMLALELNSFRDPLQCRKTTCNCRADYQVCMQACGGVIHKRLQVTPACC</sequence>
<evidence type="ECO:0000313" key="4">
    <source>
        <dbReference type="EMBL" id="STX38245.1"/>
    </source>
</evidence>
<evidence type="ECO:0000256" key="1">
    <source>
        <dbReference type="SAM" id="SignalP"/>
    </source>
</evidence>
<evidence type="ECO:0000313" key="3">
    <source>
        <dbReference type="EMBL" id="SPX61150.1"/>
    </source>
</evidence>
<dbReference type="PATRIC" id="fig|453.4.peg.3274"/>
<keyword evidence="1" id="KW-0732">Signal</keyword>
<dbReference type="OrthoDB" id="5646767at2"/>
<feature type="signal peptide" evidence="1">
    <location>
        <begin position="1"/>
        <end position="19"/>
    </location>
</feature>
<dbReference type="Proteomes" id="UP000254033">
    <property type="component" value="Unassembled WGS sequence"/>
</dbReference>
<keyword evidence="5" id="KW-1185">Reference proteome</keyword>
<reference evidence="6 7" key="2">
    <citation type="submission" date="2018-06" db="EMBL/GenBank/DDBJ databases">
        <authorList>
            <consortium name="Pathogen Informatics"/>
            <person name="Doyle S."/>
        </authorList>
    </citation>
    <scope>NUCLEOTIDE SEQUENCE [LARGE SCALE GENOMIC DNA]</scope>
    <source>
        <strain evidence="4 7">NCTC11978</strain>
        <strain evidence="3 6">NCTC12022</strain>
    </source>
</reference>
<protein>
    <submittedName>
        <fullName evidence="2">Acyltransferase</fullName>
    </submittedName>
</protein>
<keyword evidence="2" id="KW-0808">Transferase</keyword>
<dbReference type="RefSeq" id="WP_058447798.1">
    <property type="nucleotide sequence ID" value="NZ_CAAAHT010000004.1"/>
</dbReference>
<dbReference type="PROSITE" id="PS51257">
    <property type="entry name" value="PROKAR_LIPOPROTEIN"/>
    <property type="match status" value="1"/>
</dbReference>
<gene>
    <name evidence="2" type="ORF">Lfee_3002</name>
    <name evidence="4" type="ORF">NCTC11978_01429</name>
    <name evidence="3" type="ORF">NCTC12022_01889</name>
</gene>
<dbReference type="AlphaFoldDB" id="A0A0W0TIE9"/>
<reference evidence="2 5" key="1">
    <citation type="submission" date="2015-11" db="EMBL/GenBank/DDBJ databases">
        <title>Genomic analysis of 38 Legionella species identifies large and diverse effector repertoires.</title>
        <authorList>
            <person name="Burstein D."/>
            <person name="Amaro F."/>
            <person name="Zusman T."/>
            <person name="Lifshitz Z."/>
            <person name="Cohen O."/>
            <person name="Gilbert J.A."/>
            <person name="Pupko T."/>
            <person name="Shuman H.A."/>
            <person name="Segal G."/>
        </authorList>
    </citation>
    <scope>NUCLEOTIDE SEQUENCE [LARGE SCALE GENOMIC DNA]</scope>
    <source>
        <strain evidence="2 5">WO-44C</strain>
    </source>
</reference>
<keyword evidence="2" id="KW-0012">Acyltransferase</keyword>
<evidence type="ECO:0000313" key="7">
    <source>
        <dbReference type="Proteomes" id="UP000254033"/>
    </source>
</evidence>